<organism evidence="4 5">
    <name type="scientific">Favolaschia claudopus</name>
    <dbReference type="NCBI Taxonomy" id="2862362"/>
    <lineage>
        <taxon>Eukaryota</taxon>
        <taxon>Fungi</taxon>
        <taxon>Dikarya</taxon>
        <taxon>Basidiomycota</taxon>
        <taxon>Agaricomycotina</taxon>
        <taxon>Agaricomycetes</taxon>
        <taxon>Agaricomycetidae</taxon>
        <taxon>Agaricales</taxon>
        <taxon>Marasmiineae</taxon>
        <taxon>Mycenaceae</taxon>
        <taxon>Favolaschia</taxon>
    </lineage>
</organism>
<feature type="compositionally biased region" description="Polar residues" evidence="1">
    <location>
        <begin position="30"/>
        <end position="39"/>
    </location>
</feature>
<dbReference type="InterPro" id="IPR036609">
    <property type="entry name" value="LCCL_sf"/>
</dbReference>
<feature type="domain" description="LCCL" evidence="3">
    <location>
        <begin position="221"/>
        <end position="273"/>
    </location>
</feature>
<dbReference type="Gene3D" id="2.170.130.20">
    <property type="entry name" value="LCCL-like domain"/>
    <property type="match status" value="1"/>
</dbReference>
<keyword evidence="2" id="KW-0812">Transmembrane</keyword>
<evidence type="ECO:0000256" key="1">
    <source>
        <dbReference type="SAM" id="MobiDB-lite"/>
    </source>
</evidence>
<evidence type="ECO:0000313" key="4">
    <source>
        <dbReference type="EMBL" id="KAK7064353.1"/>
    </source>
</evidence>
<dbReference type="PANTHER" id="PTHR31331">
    <property type="entry name" value="LCCL DOMAIN PROTEIN (AFU_ORTHOLOGUE AFUA_5G08630)"/>
    <property type="match status" value="1"/>
</dbReference>
<feature type="transmembrane region" description="Helical" evidence="2">
    <location>
        <begin position="321"/>
        <end position="339"/>
    </location>
</feature>
<dbReference type="Proteomes" id="UP001362999">
    <property type="component" value="Unassembled WGS sequence"/>
</dbReference>
<feature type="transmembrane region" description="Helical" evidence="2">
    <location>
        <begin position="300"/>
        <end position="316"/>
    </location>
</feature>
<sequence>MSAVCLNAPTMQSTDSEASSSSSSTHTPHLASNQPSNSKAPLENFDIEYAGVPETLAPRRNWLSTRLRQQSSSHPRISRVFRWLKGPRPKVDLPDPKPFLDVDLKLRKFRVVMPIESTWLRVTRFFPNYWVYAILSAAYIIAFAFFARAQWFQTPADSFIGCTSTYWLAENGCGLDGQNCAPFDGSLDFRCPAQCSTTILANPRAVGAQKPAFVPLIVGGGDSNRTYRGDSFICAAAIQAGVISNSRGGCGTLDLTGNFTNFLSTSGHGLNSIGFPTVFPLSFRFRDRTTLHDCADNRDYALAFNAIITASLFLILRPKPIILFWSLVCIGYWHIVLFSQPRGPPPPLDTAFGTFLPALFIAYAFWRLAFRFCLPAFRKMPIEAMVLYLLPFWVGILAGQTTDRLPLQRLTASDLTKRSGAITTLVVIVLIIAAVAVNQLRVFRKTGWLPYYLGWYLIGGLVVLVLSQLPGLSLRIHHYFLAIILMPGTGLPTRVSAIAQGYLLGLFLNGAAAYGFDPILQTAADLQQDAVIGTEIPTFLTNSSTYNTTIPFVDQTLFWGALPPNWDGFSLLVDDVERYVGSALNFSLAAFDPNVQHFFRLALTSGGSTGDFTNAATLYPNGTWVNPRPGRS</sequence>
<evidence type="ECO:0000259" key="3">
    <source>
        <dbReference type="PROSITE" id="PS50820"/>
    </source>
</evidence>
<protein>
    <submittedName>
        <fullName evidence="4">LCCL domain-containing protein</fullName>
    </submittedName>
</protein>
<dbReference type="InterPro" id="IPR051957">
    <property type="entry name" value="CRISP-LCCL_domain"/>
</dbReference>
<keyword evidence="2" id="KW-0472">Membrane</keyword>
<reference evidence="4 5" key="1">
    <citation type="journal article" date="2024" name="J Genomics">
        <title>Draft genome sequencing and assembly of Favolaschia claudopus CIRM-BRFM 2984 isolated from oak limbs.</title>
        <authorList>
            <person name="Navarro D."/>
            <person name="Drula E."/>
            <person name="Chaduli D."/>
            <person name="Cazenave R."/>
            <person name="Ahrendt S."/>
            <person name="Wang J."/>
            <person name="Lipzen A."/>
            <person name="Daum C."/>
            <person name="Barry K."/>
            <person name="Grigoriev I.V."/>
            <person name="Favel A."/>
            <person name="Rosso M.N."/>
            <person name="Martin F."/>
        </authorList>
    </citation>
    <scope>NUCLEOTIDE SEQUENCE [LARGE SCALE GENOMIC DNA]</scope>
    <source>
        <strain evidence="4 5">CIRM-BRFM 2984</strain>
    </source>
</reference>
<gene>
    <name evidence="4" type="ORF">R3P38DRAFT_2823979</name>
</gene>
<accession>A0AAW0EHW2</accession>
<dbReference type="PROSITE" id="PS50820">
    <property type="entry name" value="LCCL"/>
    <property type="match status" value="1"/>
</dbReference>
<evidence type="ECO:0000256" key="2">
    <source>
        <dbReference type="SAM" id="Phobius"/>
    </source>
</evidence>
<dbReference type="SUPFAM" id="SSF69848">
    <property type="entry name" value="LCCL domain"/>
    <property type="match status" value="1"/>
</dbReference>
<dbReference type="AlphaFoldDB" id="A0AAW0EHW2"/>
<keyword evidence="2" id="KW-1133">Transmembrane helix</keyword>
<feature type="compositionally biased region" description="Low complexity" evidence="1">
    <location>
        <begin position="10"/>
        <end position="27"/>
    </location>
</feature>
<feature type="transmembrane region" description="Helical" evidence="2">
    <location>
        <begin position="419"/>
        <end position="437"/>
    </location>
</feature>
<feature type="region of interest" description="Disordered" evidence="1">
    <location>
        <begin position="1"/>
        <end position="40"/>
    </location>
</feature>
<comment type="caution">
    <text evidence="4">The sequence shown here is derived from an EMBL/GenBank/DDBJ whole genome shotgun (WGS) entry which is preliminary data.</text>
</comment>
<feature type="transmembrane region" description="Helical" evidence="2">
    <location>
        <begin position="382"/>
        <end position="399"/>
    </location>
</feature>
<dbReference type="Pfam" id="PF03815">
    <property type="entry name" value="LCCL"/>
    <property type="match status" value="1"/>
</dbReference>
<dbReference type="InterPro" id="IPR004043">
    <property type="entry name" value="LCCL"/>
</dbReference>
<keyword evidence="5" id="KW-1185">Reference proteome</keyword>
<evidence type="ECO:0000313" key="5">
    <source>
        <dbReference type="Proteomes" id="UP001362999"/>
    </source>
</evidence>
<name>A0AAW0EHW2_9AGAR</name>
<dbReference type="EMBL" id="JAWWNJ010000001">
    <property type="protein sequence ID" value="KAK7064353.1"/>
    <property type="molecule type" value="Genomic_DNA"/>
</dbReference>
<feature type="transmembrane region" description="Helical" evidence="2">
    <location>
        <begin position="351"/>
        <end position="370"/>
    </location>
</feature>
<proteinExistence type="predicted"/>
<feature type="transmembrane region" description="Helical" evidence="2">
    <location>
        <begin position="449"/>
        <end position="470"/>
    </location>
</feature>
<dbReference type="PANTHER" id="PTHR31331:SF1">
    <property type="entry name" value="CYSTEINE RICH SECRETORY PROTEIN LCCL DOMAIN CONTAINING 2"/>
    <property type="match status" value="1"/>
</dbReference>
<feature type="transmembrane region" description="Helical" evidence="2">
    <location>
        <begin position="129"/>
        <end position="147"/>
    </location>
</feature>